<feature type="transmembrane region" description="Helical" evidence="1">
    <location>
        <begin position="14"/>
        <end position="35"/>
    </location>
</feature>
<name>M4ZH93_9BRAD</name>
<dbReference type="PATRIC" id="fig|1245469.3.peg.7312"/>
<keyword evidence="1" id="KW-1133">Transmembrane helix</keyword>
<sequence>MEGPMTAEQARRKLIFLSLVTTVLFSAFLIVSPLFTPFGPQEALQVVQVVFPVFAGYIGSAVLFLFRGNPASGTIADQGLLKMLIYAPFAVFWCLAAAVLFYFYVSNQPGYSQGMTFPQLMTYVTIIISFMNITTGALGAFLFQSEEIQRAEAQAKALLQAAGDRGVPGGRA</sequence>
<feature type="transmembrane region" description="Helical" evidence="1">
    <location>
        <begin position="86"/>
        <end position="105"/>
    </location>
</feature>
<dbReference type="HOGENOM" id="CLU_1727987_0_0_5"/>
<dbReference type="AlphaFoldDB" id="M4ZH93"/>
<keyword evidence="1" id="KW-0472">Membrane</keyword>
<keyword evidence="3" id="KW-1185">Reference proteome</keyword>
<dbReference type="KEGG" id="aol:S58_71540"/>
<protein>
    <submittedName>
        <fullName evidence="2">Electron transport complex protein RnfD</fullName>
    </submittedName>
</protein>
<feature type="transmembrane region" description="Helical" evidence="1">
    <location>
        <begin position="120"/>
        <end position="143"/>
    </location>
</feature>
<dbReference type="Proteomes" id="UP000011841">
    <property type="component" value="Chromosome"/>
</dbReference>
<evidence type="ECO:0000256" key="1">
    <source>
        <dbReference type="SAM" id="Phobius"/>
    </source>
</evidence>
<accession>M4ZH93</accession>
<keyword evidence="1" id="KW-0812">Transmembrane</keyword>
<dbReference type="EMBL" id="AP012603">
    <property type="protein sequence ID" value="BAM93119.1"/>
    <property type="molecule type" value="Genomic_DNA"/>
</dbReference>
<feature type="transmembrane region" description="Helical" evidence="1">
    <location>
        <begin position="47"/>
        <end position="66"/>
    </location>
</feature>
<evidence type="ECO:0000313" key="2">
    <source>
        <dbReference type="EMBL" id="BAM93119.1"/>
    </source>
</evidence>
<reference evidence="2 3" key="1">
    <citation type="journal article" date="2013" name="Appl. Environ. Microbiol.">
        <title>Genome analysis suggests that the soil oligotrophic bacterium Agromonas oligotrophica (Bradyrhizobium oligotrophicum) is a nitrogen-fixing symbiont of Aeschynomene indica.</title>
        <authorList>
            <person name="Okubo T."/>
            <person name="Fukushima S."/>
            <person name="Itakura M."/>
            <person name="Oshima K."/>
            <person name="Longtonglang A."/>
            <person name="Teaumroong N."/>
            <person name="Mitsui H."/>
            <person name="Hattori M."/>
            <person name="Hattori R."/>
            <person name="Hattori T."/>
            <person name="Minamisawa K."/>
        </authorList>
    </citation>
    <scope>NUCLEOTIDE SEQUENCE [LARGE SCALE GENOMIC DNA]</scope>
    <source>
        <strain evidence="2 3">S58</strain>
    </source>
</reference>
<evidence type="ECO:0000313" key="3">
    <source>
        <dbReference type="Proteomes" id="UP000011841"/>
    </source>
</evidence>
<gene>
    <name evidence="2" type="ORF">S58_71540</name>
</gene>
<organism evidence="2 3">
    <name type="scientific">Bradyrhizobium oligotrophicum S58</name>
    <dbReference type="NCBI Taxonomy" id="1245469"/>
    <lineage>
        <taxon>Bacteria</taxon>
        <taxon>Pseudomonadati</taxon>
        <taxon>Pseudomonadota</taxon>
        <taxon>Alphaproteobacteria</taxon>
        <taxon>Hyphomicrobiales</taxon>
        <taxon>Nitrobacteraceae</taxon>
        <taxon>Bradyrhizobium</taxon>
    </lineage>
</organism>
<proteinExistence type="predicted"/>
<dbReference type="STRING" id="1245469.S58_71540"/>